<dbReference type="InterPro" id="IPR028160">
    <property type="entry name" value="Slx9-like"/>
</dbReference>
<sequence length="177" mass="19462">MNEPAPTNLVKKKEKLQAKKEAFLQRLSSSHSPYSKSHERRLKRKAREQLASGMGEIQAVVDALEGEQSEVQTIGEAGADEQQSRPKSGKNGDQDSTAMNTTTSDEPKKKRKAKAGIIGEGRKEPLSKAQRKRALQAEKMRHPLILSNPSFAANPFKTIRTHAENTLEKHQAPAAGS</sequence>
<dbReference type="Pfam" id="PF15341">
    <property type="entry name" value="SLX9"/>
    <property type="match status" value="1"/>
</dbReference>
<dbReference type="HOGENOM" id="CLU_116375_0_0_1"/>
<evidence type="ECO:0000256" key="1">
    <source>
        <dbReference type="ARBA" id="ARBA00004604"/>
    </source>
</evidence>
<evidence type="ECO:0000256" key="4">
    <source>
        <dbReference type="ARBA" id="ARBA00023242"/>
    </source>
</evidence>
<dbReference type="InParanoid" id="D8PKR6"/>
<dbReference type="OrthoDB" id="18703at2759"/>
<feature type="region of interest" description="Disordered" evidence="5">
    <location>
        <begin position="23"/>
        <end position="51"/>
    </location>
</feature>
<organism evidence="7">
    <name type="scientific">Schizophyllum commune (strain H4-8 / FGSC 9210)</name>
    <name type="common">Split gill fungus</name>
    <dbReference type="NCBI Taxonomy" id="578458"/>
    <lineage>
        <taxon>Eukaryota</taxon>
        <taxon>Fungi</taxon>
        <taxon>Dikarya</taxon>
        <taxon>Basidiomycota</taxon>
        <taxon>Agaricomycotina</taxon>
        <taxon>Agaricomycetes</taxon>
        <taxon>Agaricomycetidae</taxon>
        <taxon>Agaricales</taxon>
        <taxon>Schizophyllaceae</taxon>
        <taxon>Schizophyllum</taxon>
    </lineage>
</organism>
<dbReference type="Proteomes" id="UP000007431">
    <property type="component" value="Unassembled WGS sequence"/>
</dbReference>
<dbReference type="AlphaFoldDB" id="D8PKR6"/>
<evidence type="ECO:0000256" key="5">
    <source>
        <dbReference type="SAM" id="MobiDB-lite"/>
    </source>
</evidence>
<dbReference type="KEGG" id="scm:SCHCO_02609732"/>
<comment type="subcellular location">
    <subcellularLocation>
        <location evidence="1">Nucleus</location>
        <location evidence="1">Nucleolus</location>
    </subcellularLocation>
</comment>
<dbReference type="GO" id="GO:0030686">
    <property type="term" value="C:90S preribosome"/>
    <property type="evidence" value="ECO:0007669"/>
    <property type="project" value="InterPro"/>
</dbReference>
<reference evidence="6 7" key="1">
    <citation type="journal article" date="2010" name="Nat. Biotechnol.">
        <title>Genome sequence of the model mushroom Schizophyllum commune.</title>
        <authorList>
            <person name="Ohm R.A."/>
            <person name="de Jong J.F."/>
            <person name="Lugones L.G."/>
            <person name="Aerts A."/>
            <person name="Kothe E."/>
            <person name="Stajich J.E."/>
            <person name="de Vries R.P."/>
            <person name="Record E."/>
            <person name="Levasseur A."/>
            <person name="Baker S.E."/>
            <person name="Bartholomew K.A."/>
            <person name="Coutinho P.M."/>
            <person name="Erdmann S."/>
            <person name="Fowler T.J."/>
            <person name="Gathman A.C."/>
            <person name="Lombard V."/>
            <person name="Henrissat B."/>
            <person name="Knabe N."/>
            <person name="Kuees U."/>
            <person name="Lilly W.W."/>
            <person name="Lindquist E."/>
            <person name="Lucas S."/>
            <person name="Magnuson J.K."/>
            <person name="Piumi F."/>
            <person name="Raudaskoski M."/>
            <person name="Salamov A."/>
            <person name="Schmutz J."/>
            <person name="Schwarze F.W.M.R."/>
            <person name="vanKuyk P.A."/>
            <person name="Horton J.S."/>
            <person name="Grigoriev I.V."/>
            <person name="Woesten H.A.B."/>
        </authorList>
    </citation>
    <scope>NUCLEOTIDE SEQUENCE [LARGE SCALE GENOMIC DNA]</scope>
    <source>
        <strain evidence="7">H4-8 / FGSC 9210</strain>
    </source>
</reference>
<comment type="similarity">
    <text evidence="2">Belongs to the SLX9 family.</text>
</comment>
<dbReference type="GO" id="GO:0030688">
    <property type="term" value="C:preribosome, small subunit precursor"/>
    <property type="evidence" value="ECO:0007669"/>
    <property type="project" value="InterPro"/>
</dbReference>
<keyword evidence="4" id="KW-0539">Nucleus</keyword>
<evidence type="ECO:0000313" key="7">
    <source>
        <dbReference type="Proteomes" id="UP000007431"/>
    </source>
</evidence>
<dbReference type="EMBL" id="GL377302">
    <property type="protein sequence ID" value="EFJ04022.1"/>
    <property type="molecule type" value="Genomic_DNA"/>
</dbReference>
<accession>D8PKR6</accession>
<evidence type="ECO:0000313" key="6">
    <source>
        <dbReference type="EMBL" id="EFJ04022.1"/>
    </source>
</evidence>
<evidence type="ECO:0000256" key="2">
    <source>
        <dbReference type="ARBA" id="ARBA00011022"/>
    </source>
</evidence>
<keyword evidence="7" id="KW-1185">Reference proteome</keyword>
<dbReference type="GO" id="GO:0005730">
    <property type="term" value="C:nucleolus"/>
    <property type="evidence" value="ECO:0007669"/>
    <property type="project" value="UniProtKB-SubCell"/>
</dbReference>
<feature type="compositionally biased region" description="Polar residues" evidence="5">
    <location>
        <begin position="94"/>
        <end position="104"/>
    </location>
</feature>
<gene>
    <name evidence="6" type="ORF">SCHCODRAFT_84302</name>
</gene>
<dbReference type="eggNOG" id="ENOG502S9JI">
    <property type="taxonomic scope" value="Eukaryota"/>
</dbReference>
<name>D8PKR6_SCHCM</name>
<dbReference type="OMA" id="LVKHEPP"/>
<feature type="region of interest" description="Disordered" evidence="5">
    <location>
        <begin position="67"/>
        <end position="150"/>
    </location>
</feature>
<proteinExistence type="inferred from homology"/>
<dbReference type="STRING" id="578458.D8PKR6"/>
<dbReference type="VEuPathDB" id="FungiDB:SCHCODRAFT_02609732"/>
<dbReference type="GO" id="GO:0000462">
    <property type="term" value="P:maturation of SSU-rRNA from tricistronic rRNA transcript (SSU-rRNA, 5.8S rRNA, LSU-rRNA)"/>
    <property type="evidence" value="ECO:0007669"/>
    <property type="project" value="InterPro"/>
</dbReference>
<protein>
    <recommendedName>
        <fullName evidence="3">Ribosome biogenesis protein SLX9</fullName>
    </recommendedName>
</protein>
<evidence type="ECO:0000256" key="3">
    <source>
        <dbReference type="ARBA" id="ARBA00021321"/>
    </source>
</evidence>
<dbReference type="GeneID" id="9585217"/>